<accession>A0A9P3PY67</accession>
<protein>
    <submittedName>
        <fullName evidence="1">Uncharacterized protein</fullName>
    </submittedName>
</protein>
<gene>
    <name evidence="1" type="ORF">LshimejAT787_1601180</name>
</gene>
<comment type="caution">
    <text evidence="1">The sequence shown here is derived from an EMBL/GenBank/DDBJ whole genome shotgun (WGS) entry which is preliminary data.</text>
</comment>
<evidence type="ECO:0000313" key="1">
    <source>
        <dbReference type="EMBL" id="GLB44188.1"/>
    </source>
</evidence>
<organism evidence="1 2">
    <name type="scientific">Lyophyllum shimeji</name>
    <name type="common">Hon-shimeji</name>
    <name type="synonym">Tricholoma shimeji</name>
    <dbReference type="NCBI Taxonomy" id="47721"/>
    <lineage>
        <taxon>Eukaryota</taxon>
        <taxon>Fungi</taxon>
        <taxon>Dikarya</taxon>
        <taxon>Basidiomycota</taxon>
        <taxon>Agaricomycotina</taxon>
        <taxon>Agaricomycetes</taxon>
        <taxon>Agaricomycetidae</taxon>
        <taxon>Agaricales</taxon>
        <taxon>Tricholomatineae</taxon>
        <taxon>Lyophyllaceae</taxon>
        <taxon>Lyophyllum</taxon>
    </lineage>
</organism>
<dbReference type="EMBL" id="BRPK01000016">
    <property type="protein sequence ID" value="GLB44188.1"/>
    <property type="molecule type" value="Genomic_DNA"/>
</dbReference>
<dbReference type="Proteomes" id="UP001063166">
    <property type="component" value="Unassembled WGS sequence"/>
</dbReference>
<name>A0A9P3PY67_LYOSH</name>
<dbReference type="AlphaFoldDB" id="A0A9P3PY67"/>
<keyword evidence="2" id="KW-1185">Reference proteome</keyword>
<reference evidence="1" key="1">
    <citation type="submission" date="2022-07" db="EMBL/GenBank/DDBJ databases">
        <title>The genome of Lyophyllum shimeji provides insight into the initial evolution of ectomycorrhizal fungal genome.</title>
        <authorList>
            <person name="Kobayashi Y."/>
            <person name="Shibata T."/>
            <person name="Hirakawa H."/>
            <person name="Shigenobu S."/>
            <person name="Nishiyama T."/>
            <person name="Yamada A."/>
            <person name="Hasebe M."/>
            <person name="Kawaguchi M."/>
        </authorList>
    </citation>
    <scope>NUCLEOTIDE SEQUENCE</scope>
    <source>
        <strain evidence="1">AT787</strain>
    </source>
</reference>
<sequence length="97" mass="10624">MIGVATINTILTRCPRRSAKIPVDAPRSLDVLQTLTAGDAEDVETIYKIRALRLLIRSLSPFVRSSSLFGQVALHGLFFCVHPLPSSGRPYIFVASN</sequence>
<proteinExistence type="predicted"/>
<evidence type="ECO:0000313" key="2">
    <source>
        <dbReference type="Proteomes" id="UP001063166"/>
    </source>
</evidence>